<keyword evidence="6" id="KW-0998">Cell outer membrane</keyword>
<dbReference type="AlphaFoldDB" id="T1ACQ4"/>
<keyword evidence="5" id="KW-0472">Membrane</keyword>
<reference evidence="7" key="1">
    <citation type="submission" date="2013-08" db="EMBL/GenBank/DDBJ databases">
        <authorList>
            <person name="Mendez C."/>
            <person name="Richter M."/>
            <person name="Ferrer M."/>
            <person name="Sanchez J."/>
        </authorList>
    </citation>
    <scope>NUCLEOTIDE SEQUENCE</scope>
</reference>
<dbReference type="NCBIfam" id="TIGR01844">
    <property type="entry name" value="type_I_sec_TolC"/>
    <property type="match status" value="1"/>
</dbReference>
<evidence type="ECO:0000256" key="3">
    <source>
        <dbReference type="ARBA" id="ARBA00022452"/>
    </source>
</evidence>
<evidence type="ECO:0000313" key="7">
    <source>
        <dbReference type="EMBL" id="EQD54413.1"/>
    </source>
</evidence>
<dbReference type="GO" id="GO:0015288">
    <property type="term" value="F:porin activity"/>
    <property type="evidence" value="ECO:0007669"/>
    <property type="project" value="TreeGrafter"/>
</dbReference>
<accession>T1ACQ4</accession>
<reference evidence="7" key="2">
    <citation type="journal article" date="2014" name="ISME J.">
        <title>Microbial stratification in low pH oxic and suboxic macroscopic growths along an acid mine drainage.</title>
        <authorList>
            <person name="Mendez-Garcia C."/>
            <person name="Mesa V."/>
            <person name="Sprenger R.R."/>
            <person name="Richter M."/>
            <person name="Diez M.S."/>
            <person name="Solano J."/>
            <person name="Bargiela R."/>
            <person name="Golyshina O.V."/>
            <person name="Manteca A."/>
            <person name="Ramos J.L."/>
            <person name="Gallego J.R."/>
            <person name="Llorente I."/>
            <person name="Martins Dos Santos V.A."/>
            <person name="Jensen O.N."/>
            <person name="Pelaez A.I."/>
            <person name="Sanchez J."/>
            <person name="Ferrer M."/>
        </authorList>
    </citation>
    <scope>NUCLEOTIDE SEQUENCE</scope>
</reference>
<name>T1ACQ4_9ZZZZ</name>
<dbReference type="Pfam" id="PF02321">
    <property type="entry name" value="OEP"/>
    <property type="match status" value="2"/>
</dbReference>
<keyword evidence="3" id="KW-1134">Transmembrane beta strand</keyword>
<dbReference type="GO" id="GO:0015562">
    <property type="term" value="F:efflux transmembrane transporter activity"/>
    <property type="evidence" value="ECO:0007669"/>
    <property type="project" value="InterPro"/>
</dbReference>
<organism evidence="7">
    <name type="scientific">mine drainage metagenome</name>
    <dbReference type="NCBI Taxonomy" id="410659"/>
    <lineage>
        <taxon>unclassified sequences</taxon>
        <taxon>metagenomes</taxon>
        <taxon>ecological metagenomes</taxon>
    </lineage>
</organism>
<protein>
    <submittedName>
        <fullName evidence="7">Type I secretion outer membrane protein, TolC</fullName>
    </submittedName>
</protein>
<evidence type="ECO:0000256" key="1">
    <source>
        <dbReference type="ARBA" id="ARBA00004442"/>
    </source>
</evidence>
<gene>
    <name evidence="7" type="ORF">B1B_09695</name>
</gene>
<dbReference type="InterPro" id="IPR003423">
    <property type="entry name" value="OMP_efflux"/>
</dbReference>
<comment type="caution">
    <text evidence="7">The sequence shown here is derived from an EMBL/GenBank/DDBJ whole genome shotgun (WGS) entry which is preliminary data.</text>
</comment>
<sequence>MRSKSLIVILILASAGFVVPQGHALDLWTVYQLALHNDPQYRQAMATARASEEARPQALAALLPQLSLTGSIEQANNDSSSVQTFTTVGNKFQTFTGTSASNTRTRGYTAQLTETLFNWGSWLSLHQSDVTGAEALATLNSTVQGILLTVSQDYFNVLYAEDVLAAQRAAKKAFARQLALAQEQYKVGLAAITAAEQARASYDSAAAGVIADELALTQAKQILQALIGVPIVRLSPLTPTLPLAHPNPDNLDTWLHQALSENPALIAARLAARVSQDNVGIQRAAGYPSLNLVLSHGYNNVTGTAAQSSPNSSLSEPAISTGNSNLIGVDLSWPIYSGGLIASRARQARYQYQATEATAIETERTVESNTRTDFLSVLSEIAQVRALAQSVRSNRTALKATEAGYKVGTQTMVDVLTARQNLLTAEESYALSRYNYLVAILTLDEDAGTLTPGVIHSLNQYLLH</sequence>
<dbReference type="InterPro" id="IPR010130">
    <property type="entry name" value="T1SS_OMP_TolC"/>
</dbReference>
<keyword evidence="4" id="KW-0812">Transmembrane</keyword>
<dbReference type="SUPFAM" id="SSF56954">
    <property type="entry name" value="Outer membrane efflux proteins (OEP)"/>
    <property type="match status" value="1"/>
</dbReference>
<evidence type="ECO:0000256" key="2">
    <source>
        <dbReference type="ARBA" id="ARBA00022448"/>
    </source>
</evidence>
<dbReference type="Gene3D" id="1.20.1600.10">
    <property type="entry name" value="Outer membrane efflux proteins (OEP)"/>
    <property type="match status" value="1"/>
</dbReference>
<evidence type="ECO:0000256" key="4">
    <source>
        <dbReference type="ARBA" id="ARBA00022692"/>
    </source>
</evidence>
<dbReference type="EMBL" id="AUZY01006425">
    <property type="protein sequence ID" value="EQD54413.1"/>
    <property type="molecule type" value="Genomic_DNA"/>
</dbReference>
<evidence type="ECO:0000256" key="6">
    <source>
        <dbReference type="ARBA" id="ARBA00023237"/>
    </source>
</evidence>
<dbReference type="GO" id="GO:0009279">
    <property type="term" value="C:cell outer membrane"/>
    <property type="evidence" value="ECO:0007669"/>
    <property type="project" value="UniProtKB-SubCell"/>
</dbReference>
<dbReference type="PANTHER" id="PTHR30026:SF20">
    <property type="entry name" value="OUTER MEMBRANE PROTEIN TOLC"/>
    <property type="match status" value="1"/>
</dbReference>
<keyword evidence="2" id="KW-0813">Transport</keyword>
<dbReference type="PANTHER" id="PTHR30026">
    <property type="entry name" value="OUTER MEMBRANE PROTEIN TOLC"/>
    <property type="match status" value="1"/>
</dbReference>
<dbReference type="InterPro" id="IPR051906">
    <property type="entry name" value="TolC-like"/>
</dbReference>
<dbReference type="GO" id="GO:1990281">
    <property type="term" value="C:efflux pump complex"/>
    <property type="evidence" value="ECO:0007669"/>
    <property type="project" value="TreeGrafter"/>
</dbReference>
<evidence type="ECO:0000256" key="5">
    <source>
        <dbReference type="ARBA" id="ARBA00023136"/>
    </source>
</evidence>
<comment type="subcellular location">
    <subcellularLocation>
        <location evidence="1">Cell outer membrane</location>
    </subcellularLocation>
</comment>
<proteinExistence type="predicted"/>